<sequence>MANSTSPTTSSTTQQEFTKLHEQLKQGADNAAGYLNSLKTKFTDYDNSHKSSGETITSYFQAGMDRANSSVDHLKKVAEDFRADANSKSDSFVSSAKSSMDQARSALDDLGKSAQAYDENLRSSINSNVANAKENSSSTLTSWQDSITSLVNTTRETTFSGFEALQNQIGAAQKAFAEQASIAQSAASDTAEGAAKKASDVAEATKPAETKKTESEDGPTLMERATGIVSSSLGYVSGVFQGSDAEDSTSTGKTTAILRHQQKQMADLQSKMNAHQEDIDRAKAQIHESTQKADIYLTGLTKRVEDYEKKNANFEPAGQYLKSALDAARSATQSLKTHGQDLSERSVPVAVDGMHSVREAFDDLQKQAIVYDEKYADSRGQHAVSSIHEMVNSGRQHATEALEMANDQLIKLRDTIANMADQASYGAKVAVGEAVRVAEKGDEKLGVSDKAGGVVQKVRDLDARLGVTATVAKVDTKVTGGIGCKMAATTVDIVTESVNYISETLQNAKMAAQQSGTAQSVEAKAASATSATAQKKDEVVETFVEVYDEGEEKVGEGKEMVEEKAGDTKEAVKNKTGSTKEAAEQAAGAAKDKAGSMKEYAEGKAGEMKDQAQQTAADSKGKSQGIINQAASKASDVKDKAGEQLSGLKERATDVGASLKTEAMKMKEPTSTQGETNLGIQQTQAKLSEAAKAALGSARSEGEGMYSKKGGNEIQTLVKVLEKGQKDKRDIVIDDIISNPISCGYLLDFCQKGFKDECGLLDFRDPESVQSCKEMADQIWADFLSLNSPNEVSLPSDDREQTKERMKRPGEFRAKLFDVAMQDAIKTLQKDTLMRFLKAPQYTEMADKVTAVHEMIVKKQLDSDSSYQIEMPTVTTLTDEKIAKGNFSLDDILGDKILFREMLDYLEKKFKAENLKCARQIWRFEEMALEMKADDLKNFAWNLYLYFIAPSSPFEVSCTNLDRKSVQLRLGCPNKTMFEPIKENTMLVLKQDHKAFLQQLQSKTLKDRLKAEKAGNSPEKKGFLSKIKLF</sequence>
<dbReference type="EMBL" id="JPWV03000041">
    <property type="protein sequence ID" value="KAG2528413.1"/>
    <property type="molecule type" value="Genomic_DNA"/>
</dbReference>
<dbReference type="PANTHER" id="PTHR10845">
    <property type="entry name" value="REGULATOR OF G PROTEIN SIGNALING"/>
    <property type="match status" value="1"/>
</dbReference>
<dbReference type="EMBL" id="MBDN02000063">
    <property type="protein sequence ID" value="RLN82011.1"/>
    <property type="molecule type" value="Genomic_DNA"/>
</dbReference>
<dbReference type="EMBL" id="MAYM02000265">
    <property type="protein sequence ID" value="RLN44737.1"/>
    <property type="molecule type" value="Genomic_DNA"/>
</dbReference>
<feature type="coiled-coil region" evidence="1">
    <location>
        <begin position="258"/>
        <end position="292"/>
    </location>
</feature>
<evidence type="ECO:0000313" key="4">
    <source>
        <dbReference type="EMBL" id="KAG2528413.1"/>
    </source>
</evidence>
<gene>
    <name evidence="5" type="ORF">BBI17_003252</name>
    <name evidence="6" type="ORF">BBO99_00003232</name>
    <name evidence="4" type="ORF">JM16_002820</name>
</gene>
<feature type="compositionally biased region" description="Basic and acidic residues" evidence="2">
    <location>
        <begin position="590"/>
        <end position="610"/>
    </location>
</feature>
<dbReference type="SMART" id="SM00315">
    <property type="entry name" value="RGS"/>
    <property type="match status" value="2"/>
</dbReference>
<feature type="compositionally biased region" description="Basic and acidic residues" evidence="2">
    <location>
        <begin position="206"/>
        <end position="215"/>
    </location>
</feature>
<feature type="domain" description="RGS" evidence="3">
    <location>
        <begin position="888"/>
        <end position="992"/>
    </location>
</feature>
<reference evidence="4" key="1">
    <citation type="journal article" date="2015" name="Genom Data">
        <title>Genome sequences of six Phytophthora species associated with forests in New Zealand.</title>
        <authorList>
            <person name="Studholme D.J."/>
            <person name="McDougal R.L."/>
            <person name="Sambles C."/>
            <person name="Hansen E."/>
            <person name="Hardy G."/>
            <person name="Grant M."/>
            <person name="Ganley R.J."/>
            <person name="Williams N.M."/>
        </authorList>
    </citation>
    <scope>NUCLEOTIDE SEQUENCE</scope>
    <source>
        <strain evidence="4">NZFS 2646</strain>
    </source>
</reference>
<feature type="compositionally biased region" description="Basic and acidic residues" evidence="2">
    <location>
        <begin position="635"/>
        <end position="651"/>
    </location>
</feature>
<comment type="caution">
    <text evidence="5">The sequence shown here is derived from an EMBL/GenBank/DDBJ whole genome shotgun (WGS) entry which is preliminary data.</text>
</comment>
<keyword evidence="7" id="KW-1185">Reference proteome</keyword>
<dbReference type="InterPro" id="IPR036305">
    <property type="entry name" value="RGS_sf"/>
</dbReference>
<protein>
    <recommendedName>
        <fullName evidence="3">RGS domain-containing protein</fullName>
    </recommendedName>
</protein>
<evidence type="ECO:0000256" key="1">
    <source>
        <dbReference type="SAM" id="Coils"/>
    </source>
</evidence>
<dbReference type="Gene3D" id="1.10.167.10">
    <property type="entry name" value="Regulator of G-protein Signalling 4, domain 2"/>
    <property type="match status" value="2"/>
</dbReference>
<dbReference type="STRING" id="325452.A0A3R7JA26"/>
<dbReference type="Proteomes" id="UP000285624">
    <property type="component" value="Unassembled WGS sequence"/>
</dbReference>
<organism evidence="5 8">
    <name type="scientific">Phytophthora kernoviae</name>
    <dbReference type="NCBI Taxonomy" id="325452"/>
    <lineage>
        <taxon>Eukaryota</taxon>
        <taxon>Sar</taxon>
        <taxon>Stramenopiles</taxon>
        <taxon>Oomycota</taxon>
        <taxon>Peronosporomycetes</taxon>
        <taxon>Peronosporales</taxon>
        <taxon>Peronosporaceae</taxon>
        <taxon>Phytophthora</taxon>
    </lineage>
</organism>
<dbReference type="Gene3D" id="1.20.120.20">
    <property type="entry name" value="Apolipoprotein"/>
    <property type="match status" value="1"/>
</dbReference>
<evidence type="ECO:0000256" key="2">
    <source>
        <dbReference type="SAM" id="MobiDB-lite"/>
    </source>
</evidence>
<dbReference type="AlphaFoldDB" id="A0A3R7JA26"/>
<dbReference type="InterPro" id="IPR016137">
    <property type="entry name" value="RGS"/>
</dbReference>
<dbReference type="Gene3D" id="6.10.140.1430">
    <property type="match status" value="1"/>
</dbReference>
<feature type="domain" description="RGS" evidence="3">
    <location>
        <begin position="762"/>
        <end position="846"/>
    </location>
</feature>
<evidence type="ECO:0000313" key="6">
    <source>
        <dbReference type="EMBL" id="RLN82011.1"/>
    </source>
</evidence>
<proteinExistence type="predicted"/>
<dbReference type="Proteomes" id="UP000285883">
    <property type="component" value="Unassembled WGS sequence"/>
</dbReference>
<keyword evidence="1" id="KW-0175">Coiled coil</keyword>
<evidence type="ECO:0000259" key="3">
    <source>
        <dbReference type="PROSITE" id="PS50132"/>
    </source>
</evidence>
<accession>A0A3R7JA26</accession>
<dbReference type="SUPFAM" id="SSF58113">
    <property type="entry name" value="Apolipoprotein A-I"/>
    <property type="match status" value="1"/>
</dbReference>
<feature type="region of interest" description="Disordered" evidence="2">
    <location>
        <begin position="188"/>
        <end position="218"/>
    </location>
</feature>
<feature type="region of interest" description="Disordered" evidence="2">
    <location>
        <begin position="551"/>
        <end position="651"/>
    </location>
</feature>
<name>A0A3R7JA26_9STRA</name>
<reference evidence="7 8" key="2">
    <citation type="submission" date="2018-07" db="EMBL/GenBank/DDBJ databases">
        <title>Genome sequencing of oomycete isolates from Chile give support for New Zealand origin for Phytophthora kernoviae and make available the first Nothophytophthora sp. genome.</title>
        <authorList>
            <person name="Studholme D.J."/>
            <person name="Sanfuentes E."/>
            <person name="Panda P."/>
            <person name="Hill R."/>
            <person name="Sambles C."/>
            <person name="Grant M."/>
            <person name="Williams N.M."/>
            <person name="Mcdougal R.L."/>
        </authorList>
    </citation>
    <scope>NUCLEOTIDE SEQUENCE [LARGE SCALE GENOMIC DNA]</scope>
    <source>
        <strain evidence="5">Chile2</strain>
        <strain evidence="6">Chile4</strain>
    </source>
</reference>
<evidence type="ECO:0000313" key="5">
    <source>
        <dbReference type="EMBL" id="RLN44737.1"/>
    </source>
</evidence>
<evidence type="ECO:0000313" key="8">
    <source>
        <dbReference type="Proteomes" id="UP000285883"/>
    </source>
</evidence>
<dbReference type="PANTHER" id="PTHR10845:SF192">
    <property type="entry name" value="DOUBLE HIT, ISOFORM B"/>
    <property type="match status" value="1"/>
</dbReference>
<dbReference type="SUPFAM" id="SSF48097">
    <property type="entry name" value="Regulator of G-protein signaling, RGS"/>
    <property type="match status" value="2"/>
</dbReference>
<feature type="compositionally biased region" description="Basic and acidic residues" evidence="2">
    <location>
        <begin position="552"/>
        <end position="573"/>
    </location>
</feature>
<feature type="coiled-coil region" evidence="1">
    <location>
        <begin position="395"/>
        <end position="422"/>
    </location>
</feature>
<evidence type="ECO:0000313" key="7">
    <source>
        <dbReference type="Proteomes" id="UP000285624"/>
    </source>
</evidence>
<dbReference type="Pfam" id="PF00615">
    <property type="entry name" value="RGS"/>
    <property type="match status" value="1"/>
</dbReference>
<dbReference type="PROSITE" id="PS50132">
    <property type="entry name" value="RGS"/>
    <property type="match status" value="2"/>
</dbReference>
<reference evidence="4" key="3">
    <citation type="submission" date="2020-06" db="EMBL/GenBank/DDBJ databases">
        <authorList>
            <person name="Studholme D.J."/>
        </authorList>
    </citation>
    <scope>NUCLEOTIDE SEQUENCE</scope>
    <source>
        <strain evidence="4">NZFS 2646</strain>
    </source>
</reference>
<dbReference type="Proteomes" id="UP000785171">
    <property type="component" value="Unassembled WGS sequence"/>
</dbReference>
<dbReference type="InterPro" id="IPR044926">
    <property type="entry name" value="RGS_subdomain_2"/>
</dbReference>